<keyword evidence="2" id="KW-1185">Reference proteome</keyword>
<dbReference type="RefSeq" id="WP_377928589.1">
    <property type="nucleotide sequence ID" value="NZ_JBHUEM010000020.1"/>
</dbReference>
<proteinExistence type="predicted"/>
<name>A0ABW4LQC5_9BACI</name>
<sequence>MKIDGIIISGEFDELNNEFYLQRVKYHNTASILKKTQWSYLYHYLKGHSDNKDGQIITLYDQMLIPLSQEEIRQFIDDLETLEPKYH</sequence>
<evidence type="ECO:0000313" key="2">
    <source>
        <dbReference type="Proteomes" id="UP001597214"/>
    </source>
</evidence>
<reference evidence="2" key="1">
    <citation type="journal article" date="2019" name="Int. J. Syst. Evol. Microbiol.">
        <title>The Global Catalogue of Microorganisms (GCM) 10K type strain sequencing project: providing services to taxonomists for standard genome sequencing and annotation.</title>
        <authorList>
            <consortium name="The Broad Institute Genomics Platform"/>
            <consortium name="The Broad Institute Genome Sequencing Center for Infectious Disease"/>
            <person name="Wu L."/>
            <person name="Ma J."/>
        </authorList>
    </citation>
    <scope>NUCLEOTIDE SEQUENCE [LARGE SCALE GENOMIC DNA]</scope>
    <source>
        <strain evidence="2">CCUG 49339</strain>
    </source>
</reference>
<gene>
    <name evidence="1" type="ORF">ACFSCX_12495</name>
</gene>
<protein>
    <submittedName>
        <fullName evidence="1">Uncharacterized protein</fullName>
    </submittedName>
</protein>
<dbReference type="Proteomes" id="UP001597214">
    <property type="component" value="Unassembled WGS sequence"/>
</dbReference>
<accession>A0ABW4LQC5</accession>
<evidence type="ECO:0000313" key="1">
    <source>
        <dbReference type="EMBL" id="MFD1737375.1"/>
    </source>
</evidence>
<organism evidence="1 2">
    <name type="scientific">Bacillus salitolerans</name>
    <dbReference type="NCBI Taxonomy" id="1437434"/>
    <lineage>
        <taxon>Bacteria</taxon>
        <taxon>Bacillati</taxon>
        <taxon>Bacillota</taxon>
        <taxon>Bacilli</taxon>
        <taxon>Bacillales</taxon>
        <taxon>Bacillaceae</taxon>
        <taxon>Bacillus</taxon>
    </lineage>
</organism>
<comment type="caution">
    <text evidence="1">The sequence shown here is derived from an EMBL/GenBank/DDBJ whole genome shotgun (WGS) entry which is preliminary data.</text>
</comment>
<dbReference type="EMBL" id="JBHUEM010000020">
    <property type="protein sequence ID" value="MFD1737375.1"/>
    <property type="molecule type" value="Genomic_DNA"/>
</dbReference>